<reference evidence="2 3" key="2">
    <citation type="submission" date="2019-09" db="EMBL/GenBank/DDBJ databases">
        <authorList>
            <person name="Jin C."/>
        </authorList>
    </citation>
    <scope>NUCLEOTIDE SEQUENCE [LARGE SCALE GENOMIC DNA]</scope>
    <source>
        <strain evidence="2 3">BN140002</strain>
    </source>
</reference>
<dbReference type="RefSeq" id="WP_149816241.1">
    <property type="nucleotide sequence ID" value="NZ_VUOA01000015.1"/>
</dbReference>
<keyword evidence="3" id="KW-1185">Reference proteome</keyword>
<dbReference type="Proteomes" id="UP000323142">
    <property type="component" value="Unassembled WGS sequence"/>
</dbReference>
<feature type="compositionally biased region" description="Basic and acidic residues" evidence="1">
    <location>
        <begin position="1"/>
        <end position="32"/>
    </location>
</feature>
<reference evidence="2 3" key="1">
    <citation type="submission" date="2019-09" db="EMBL/GenBank/DDBJ databases">
        <title>Salinarimonas rosea gen. nov., sp. nov., a new member of the a-2 subgroup of the Proteobacteria.</title>
        <authorList>
            <person name="Liu J."/>
        </authorList>
    </citation>
    <scope>NUCLEOTIDE SEQUENCE [LARGE SCALE GENOMIC DNA]</scope>
    <source>
        <strain evidence="2 3">BN140002</strain>
    </source>
</reference>
<feature type="region of interest" description="Disordered" evidence="1">
    <location>
        <begin position="1"/>
        <end position="59"/>
    </location>
</feature>
<evidence type="ECO:0000256" key="1">
    <source>
        <dbReference type="SAM" id="MobiDB-lite"/>
    </source>
</evidence>
<gene>
    <name evidence="2" type="ORF">F0L46_06460</name>
</gene>
<proteinExistence type="predicted"/>
<dbReference type="AlphaFoldDB" id="A0A5B2VEX7"/>
<evidence type="ECO:0000313" key="3">
    <source>
        <dbReference type="Proteomes" id="UP000323142"/>
    </source>
</evidence>
<organism evidence="2 3">
    <name type="scientific">Salinarimonas soli</name>
    <dbReference type="NCBI Taxonomy" id="1638099"/>
    <lineage>
        <taxon>Bacteria</taxon>
        <taxon>Pseudomonadati</taxon>
        <taxon>Pseudomonadota</taxon>
        <taxon>Alphaproteobacteria</taxon>
        <taxon>Hyphomicrobiales</taxon>
        <taxon>Salinarimonadaceae</taxon>
        <taxon>Salinarimonas</taxon>
    </lineage>
</organism>
<dbReference type="EMBL" id="VUOA01000015">
    <property type="protein sequence ID" value="KAA2238113.1"/>
    <property type="molecule type" value="Genomic_DNA"/>
</dbReference>
<comment type="caution">
    <text evidence="2">The sequence shown here is derived from an EMBL/GenBank/DDBJ whole genome shotgun (WGS) entry which is preliminary data.</text>
</comment>
<feature type="compositionally biased region" description="Polar residues" evidence="1">
    <location>
        <begin position="49"/>
        <end position="59"/>
    </location>
</feature>
<accession>A0A5B2VEX7</accession>
<sequence length="59" mass="6063">MTTRDHNNRSEKRKGHTPDHSQGGEHAGHQKADAGGGGAKGQGQGQAGNPTPGQQRGHS</sequence>
<name>A0A5B2VEX7_9HYPH</name>
<feature type="compositionally biased region" description="Gly residues" evidence="1">
    <location>
        <begin position="34"/>
        <end position="46"/>
    </location>
</feature>
<evidence type="ECO:0000313" key="2">
    <source>
        <dbReference type="EMBL" id="KAA2238113.1"/>
    </source>
</evidence>
<protein>
    <submittedName>
        <fullName evidence="2">Uncharacterized protein</fullName>
    </submittedName>
</protein>